<evidence type="ECO:0000313" key="3">
    <source>
        <dbReference type="Proteomes" id="UP000382040"/>
    </source>
</evidence>
<feature type="transmembrane region" description="Helical" evidence="1">
    <location>
        <begin position="12"/>
        <end position="33"/>
    </location>
</feature>
<feature type="transmembrane region" description="Helical" evidence="1">
    <location>
        <begin position="45"/>
        <end position="66"/>
    </location>
</feature>
<feature type="transmembrane region" description="Helical" evidence="1">
    <location>
        <begin position="185"/>
        <end position="206"/>
    </location>
</feature>
<evidence type="ECO:0000256" key="1">
    <source>
        <dbReference type="SAM" id="Phobius"/>
    </source>
</evidence>
<accession>A0A5E5C1V8</accession>
<reference evidence="2 3" key="1">
    <citation type="submission" date="2019-08" db="EMBL/GenBank/DDBJ databases">
        <authorList>
            <person name="Peeters C."/>
        </authorList>
    </citation>
    <scope>NUCLEOTIDE SEQUENCE [LARGE SCALE GENOMIC DNA]</scope>
    <source>
        <strain evidence="2 3">LMG 20603</strain>
    </source>
</reference>
<protein>
    <recommendedName>
        <fullName evidence="4">DUF4239 domain-containing protein</fullName>
    </recommendedName>
</protein>
<organism evidence="2 3">
    <name type="scientific">Pandoraea bronchicola</name>
    <dbReference type="NCBI Taxonomy" id="2508287"/>
    <lineage>
        <taxon>Bacteria</taxon>
        <taxon>Pseudomonadati</taxon>
        <taxon>Pseudomonadota</taxon>
        <taxon>Betaproteobacteria</taxon>
        <taxon>Burkholderiales</taxon>
        <taxon>Burkholderiaceae</taxon>
        <taxon>Pandoraea</taxon>
    </lineage>
</organism>
<evidence type="ECO:0000313" key="2">
    <source>
        <dbReference type="EMBL" id="VVE90533.1"/>
    </source>
</evidence>
<evidence type="ECO:0008006" key="4">
    <source>
        <dbReference type="Google" id="ProtNLM"/>
    </source>
</evidence>
<name>A0A5E5C1V8_9BURK</name>
<dbReference type="Pfam" id="PF14023">
    <property type="entry name" value="Bestrophin-like"/>
    <property type="match status" value="1"/>
</dbReference>
<dbReference type="OrthoDB" id="116415at2"/>
<keyword evidence="1" id="KW-0812">Transmembrane</keyword>
<keyword evidence="3" id="KW-1185">Reference proteome</keyword>
<keyword evidence="1" id="KW-1133">Transmembrane helix</keyword>
<gene>
    <name evidence="2" type="ORF">PBR20603_04518</name>
</gene>
<dbReference type="Proteomes" id="UP000382040">
    <property type="component" value="Unassembled WGS sequence"/>
</dbReference>
<sequence>MPIPLQMVSHPASLFLILFCATAVVTTLGALVLREKIPLDAHARNNFNVIHAATLTLFGLLVGFTLSMSVSRYDSRKHDEQEEASAISTAYLRADLLGESAGVSIKSILLTYLDLRIRDYATTDEGETKAIVRETERLQDRLWREVSSIGLTRSDPVMATVIGSVNEVLNAQGYTQAAWRNRIPAGVWALLLIIALLSSVMQGYIIRGPLKRNFSLLILPFSVSLSIALIADIDSPRGGLIRVVPQNLTGLAASIAPTEAMRRLDPMPRSAP</sequence>
<dbReference type="AlphaFoldDB" id="A0A5E5C1V8"/>
<keyword evidence="1" id="KW-0472">Membrane</keyword>
<dbReference type="InterPro" id="IPR025333">
    <property type="entry name" value="DUF4239"/>
</dbReference>
<dbReference type="EMBL" id="CABPST010000016">
    <property type="protein sequence ID" value="VVE90533.1"/>
    <property type="molecule type" value="Genomic_DNA"/>
</dbReference>
<proteinExistence type="predicted"/>
<dbReference type="RefSeq" id="WP_150561661.1">
    <property type="nucleotide sequence ID" value="NZ_CABPST010000016.1"/>
</dbReference>